<dbReference type="SUPFAM" id="SSF56091">
    <property type="entry name" value="DNA ligase/mRNA capping enzyme, catalytic domain"/>
    <property type="match status" value="1"/>
</dbReference>
<keyword evidence="7" id="KW-1185">Reference proteome</keyword>
<dbReference type="EMBL" id="AP024202">
    <property type="protein sequence ID" value="BCN92706.1"/>
    <property type="molecule type" value="Genomic_DNA"/>
</dbReference>
<dbReference type="InterPro" id="IPR050326">
    <property type="entry name" value="NAD_dep_DNA_ligaseB"/>
</dbReference>
<keyword evidence="2" id="KW-0235">DNA replication</keyword>
<keyword evidence="1 6" id="KW-0436">Ligase</keyword>
<dbReference type="RefSeq" id="WP_237262836.1">
    <property type="nucleotide sequence ID" value="NZ_AP024202.1"/>
</dbReference>
<protein>
    <submittedName>
        <fullName evidence="6">ATP-dependent DNA ligase</fullName>
    </submittedName>
</protein>
<dbReference type="PANTHER" id="PTHR47810">
    <property type="entry name" value="DNA LIGASE"/>
    <property type="match status" value="1"/>
</dbReference>
<name>A0ABM7MBH4_9GAMM</name>
<reference evidence="6" key="1">
    <citation type="journal article" date="2022" name="Arch. Microbiol.">
        <title>Thiomicrorhabdus immobilis sp. nov., a mesophilic sulfur-oxidizing bacterium isolated from sediment of a brackish lake in northern Japan.</title>
        <authorList>
            <person name="Kojima H."/>
            <person name="Mochizuki J."/>
            <person name="Kanda M."/>
            <person name="Watanabe T."/>
            <person name="Fukui M."/>
        </authorList>
    </citation>
    <scope>NUCLEOTIDE SEQUENCE</scope>
    <source>
        <strain evidence="6">Am19</strain>
    </source>
</reference>
<dbReference type="Proteomes" id="UP001054820">
    <property type="component" value="Chromosome"/>
</dbReference>
<dbReference type="Gene3D" id="3.30.1490.70">
    <property type="match status" value="1"/>
</dbReference>
<evidence type="ECO:0000256" key="4">
    <source>
        <dbReference type="ARBA" id="ARBA00023204"/>
    </source>
</evidence>
<accession>A0ABM7MBH4</accession>
<dbReference type="CDD" id="cd07896">
    <property type="entry name" value="Adenylation_kDNA_ligase_like"/>
    <property type="match status" value="1"/>
</dbReference>
<keyword evidence="4" id="KW-0234">DNA repair</keyword>
<dbReference type="PANTHER" id="PTHR47810:SF1">
    <property type="entry name" value="DNA LIGASE B"/>
    <property type="match status" value="1"/>
</dbReference>
<evidence type="ECO:0000259" key="5">
    <source>
        <dbReference type="Pfam" id="PF14743"/>
    </source>
</evidence>
<dbReference type="CDD" id="cd08041">
    <property type="entry name" value="OBF_kDNA_ligase_like"/>
    <property type="match status" value="1"/>
</dbReference>
<evidence type="ECO:0000256" key="1">
    <source>
        <dbReference type="ARBA" id="ARBA00022598"/>
    </source>
</evidence>
<dbReference type="Gene3D" id="3.30.470.30">
    <property type="entry name" value="DNA ligase/mRNA capping enzyme"/>
    <property type="match status" value="1"/>
</dbReference>
<sequence>MHSGFNSSFYENIPKSLVKLPGFLVFRVCLFWLLLVLSQLSAAAENQNVALKLKSKPDLMLLKIYQPGLEVSGWVMSEKLDGVRAYWDGKNLISRQGNVFNAPAWFTAEFPDFELDGELWLGRNQFAETVSIVRQQVPDNRWSRITYNVFEVPGQQGNLMRRLKVVERFVNEKSAKYLKVIPQKAIIQDTDIQLELKRVLGLKGEGLVVRNPNLPYQTGRLDSVLKVKLKQDAECMVKGYSNGQGKYLGKVGAIICELLPEQLSQLFPSLSDKNNITINIGSGLNDEQRIHPPKIGAIITFQYMGLTKHGLPRFPVFLRERSSVE</sequence>
<dbReference type="InterPro" id="IPR012340">
    <property type="entry name" value="NA-bd_OB-fold"/>
</dbReference>
<feature type="domain" description="DNA ligase OB-like" evidence="5">
    <location>
        <begin position="243"/>
        <end position="321"/>
    </location>
</feature>
<evidence type="ECO:0000313" key="6">
    <source>
        <dbReference type="EMBL" id="BCN92706.1"/>
    </source>
</evidence>
<evidence type="ECO:0000313" key="7">
    <source>
        <dbReference type="Proteomes" id="UP001054820"/>
    </source>
</evidence>
<gene>
    <name evidence="6" type="ORF">THMIRHAM_04910</name>
</gene>
<keyword evidence="3" id="KW-0227">DNA damage</keyword>
<organism evidence="6 7">
    <name type="scientific">Thiomicrorhabdus immobilis</name>
    <dbReference type="NCBI Taxonomy" id="2791037"/>
    <lineage>
        <taxon>Bacteria</taxon>
        <taxon>Pseudomonadati</taxon>
        <taxon>Pseudomonadota</taxon>
        <taxon>Gammaproteobacteria</taxon>
        <taxon>Thiotrichales</taxon>
        <taxon>Piscirickettsiaceae</taxon>
        <taxon>Thiomicrorhabdus</taxon>
    </lineage>
</organism>
<evidence type="ECO:0000256" key="3">
    <source>
        <dbReference type="ARBA" id="ARBA00022763"/>
    </source>
</evidence>
<dbReference type="Pfam" id="PF14743">
    <property type="entry name" value="DNA_ligase_OB_2"/>
    <property type="match status" value="1"/>
</dbReference>
<dbReference type="SUPFAM" id="SSF50249">
    <property type="entry name" value="Nucleic acid-binding proteins"/>
    <property type="match status" value="1"/>
</dbReference>
<proteinExistence type="predicted"/>
<dbReference type="GO" id="GO:0016874">
    <property type="term" value="F:ligase activity"/>
    <property type="evidence" value="ECO:0007669"/>
    <property type="project" value="UniProtKB-KW"/>
</dbReference>
<evidence type="ECO:0000256" key="2">
    <source>
        <dbReference type="ARBA" id="ARBA00022705"/>
    </source>
</evidence>
<dbReference type="Gene3D" id="2.40.50.140">
    <property type="entry name" value="Nucleic acid-binding proteins"/>
    <property type="match status" value="1"/>
</dbReference>
<dbReference type="InterPro" id="IPR029319">
    <property type="entry name" value="DNA_ligase_OB"/>
</dbReference>
<dbReference type="NCBIfam" id="NF006592">
    <property type="entry name" value="PRK09125.1"/>
    <property type="match status" value="1"/>
</dbReference>